<evidence type="ECO:0000313" key="2">
    <source>
        <dbReference type="EMBL" id="AUB31205.1"/>
    </source>
</evidence>
<feature type="transmembrane region" description="Helical" evidence="1">
    <location>
        <begin position="546"/>
        <end position="570"/>
    </location>
</feature>
<evidence type="ECO:0008006" key="4">
    <source>
        <dbReference type="Google" id="ProtNLM"/>
    </source>
</evidence>
<feature type="transmembrane region" description="Helical" evidence="1">
    <location>
        <begin position="264"/>
        <end position="283"/>
    </location>
</feature>
<name>A0A2K8SD10_9MOLU</name>
<evidence type="ECO:0000313" key="3">
    <source>
        <dbReference type="Proteomes" id="UP000231823"/>
    </source>
</evidence>
<dbReference type="EMBL" id="CP025057">
    <property type="protein sequence ID" value="AUB31205.1"/>
    <property type="molecule type" value="Genomic_DNA"/>
</dbReference>
<feature type="transmembrane region" description="Helical" evidence="1">
    <location>
        <begin position="131"/>
        <end position="151"/>
    </location>
</feature>
<accession>A0A2K8SD10</accession>
<organism evidence="2 3">
    <name type="scientific">Spiroplasma floricola 23-6</name>
    <dbReference type="NCBI Taxonomy" id="1336749"/>
    <lineage>
        <taxon>Bacteria</taxon>
        <taxon>Bacillati</taxon>
        <taxon>Mycoplasmatota</taxon>
        <taxon>Mollicutes</taxon>
        <taxon>Entomoplasmatales</taxon>
        <taxon>Spiroplasmataceae</taxon>
        <taxon>Spiroplasma</taxon>
    </lineage>
</organism>
<keyword evidence="1" id="KW-0812">Transmembrane</keyword>
<dbReference type="OrthoDB" id="388323at2"/>
<dbReference type="AlphaFoldDB" id="A0A2K8SD10"/>
<dbReference type="KEGG" id="sfz:SFLOR_v1c01440"/>
<feature type="transmembrane region" description="Helical" evidence="1">
    <location>
        <begin position="289"/>
        <end position="311"/>
    </location>
</feature>
<proteinExistence type="predicted"/>
<dbReference type="Proteomes" id="UP000231823">
    <property type="component" value="Chromosome"/>
</dbReference>
<keyword evidence="3" id="KW-1185">Reference proteome</keyword>
<feature type="transmembrane region" description="Helical" evidence="1">
    <location>
        <begin position="357"/>
        <end position="378"/>
    </location>
</feature>
<feature type="transmembrane region" description="Helical" evidence="1">
    <location>
        <begin position="102"/>
        <end position="125"/>
    </location>
</feature>
<feature type="transmembrane region" description="Helical" evidence="1">
    <location>
        <begin position="399"/>
        <end position="428"/>
    </location>
</feature>
<evidence type="ECO:0000256" key="1">
    <source>
        <dbReference type="SAM" id="Phobius"/>
    </source>
</evidence>
<feature type="transmembrane region" description="Helical" evidence="1">
    <location>
        <begin position="231"/>
        <end position="252"/>
    </location>
</feature>
<feature type="transmembrane region" description="Helical" evidence="1">
    <location>
        <begin position="505"/>
        <end position="525"/>
    </location>
</feature>
<feature type="transmembrane region" description="Helical" evidence="1">
    <location>
        <begin position="476"/>
        <end position="499"/>
    </location>
</feature>
<feature type="transmembrane region" description="Helical" evidence="1">
    <location>
        <begin position="332"/>
        <end position="351"/>
    </location>
</feature>
<keyword evidence="1" id="KW-1133">Transmembrane helix</keyword>
<feature type="transmembrane region" description="Helical" evidence="1">
    <location>
        <begin position="71"/>
        <end position="90"/>
    </location>
</feature>
<reference evidence="2 3" key="1">
    <citation type="submission" date="2017-12" db="EMBL/GenBank/DDBJ databases">
        <title>Complete genome sequence of Spiroplasma floricola 23-6 (ATCC 29989).</title>
        <authorList>
            <person name="Tsai Y.-M."/>
            <person name="Wu P.-S."/>
            <person name="Lo W.-S."/>
            <person name="Kuo C.-H."/>
        </authorList>
    </citation>
    <scope>NUCLEOTIDE SEQUENCE [LARGE SCALE GENOMIC DNA]</scope>
    <source>
        <strain evidence="2 3">23-6</strain>
    </source>
</reference>
<keyword evidence="1" id="KW-0472">Membrane</keyword>
<protein>
    <recommendedName>
        <fullName evidence="4">MFS transporter</fullName>
    </recommendedName>
</protein>
<gene>
    <name evidence="2" type="ORF">SFLOR_v1c01440</name>
</gene>
<sequence length="611" mass="70367">MENKKNIIFDMTISAMLLSVGICLKLTFLALPGFDLTLIIILITGLFFKSNISIISTAGISALSFLISKDIILWASTITVYLLLNIFLIIMRKIILKNNAIAYIILPIFGLMITTFYLIISILVYGKINGYSMYLVHLHEAYIIFFMYCILTPTIFKKIFQVMTHLNYKYSTIFNKSFKKYIETIEDSTYKVSDKKINYNVQLVSMIFSMMLLICYFSFVPYKMVTVLNNINYLATIIIVPLLMLFVTPLWMKSAKKIGNLNMLKINSVGLLLAIIFTFSSFTSQKYNITLAFSITGLVLFGVFIAGFLPINIETIKSYEYRNKLKNKTSKYNSIFGFLLLPLPFLINYYLGSIYVLIFFMLISILILFLLMLNKNIMLDGNVLNIDRNSFSTLKKKKVFFLEVLVQNYFIGFFKFLDLSLVLFYFIIFDNNKIFIEWNNKNGIVLIFLVLGFLSKYIAQAIFANIKYNNKNINKIAMLVTIVSVLTFIGFLVLNYFLVTKNVNYYYYSLLTILMFIFGASYSIIEKTKAKTFRSIVSENEFSLAMIIDHVAGNAFFSLIITAIFFTTMLLIKNSLIGLIILLTLFMIIALIMMSIKITLNKRQKNKTISL</sequence>
<dbReference type="RefSeq" id="WP_100916195.1">
    <property type="nucleotide sequence ID" value="NZ_CP025057.1"/>
</dbReference>
<feature type="transmembrane region" description="Helical" evidence="1">
    <location>
        <begin position="199"/>
        <end position="219"/>
    </location>
</feature>
<feature type="transmembrane region" description="Helical" evidence="1">
    <location>
        <begin position="443"/>
        <end position="464"/>
    </location>
</feature>
<feature type="transmembrane region" description="Helical" evidence="1">
    <location>
        <begin position="576"/>
        <end position="596"/>
    </location>
</feature>